<dbReference type="EMBL" id="CABFPH010000002">
    <property type="protein sequence ID" value="VUD69625.1"/>
    <property type="molecule type" value="Genomic_DNA"/>
</dbReference>
<evidence type="ECO:0008006" key="4">
    <source>
        <dbReference type="Google" id="ProtNLM"/>
    </source>
</evidence>
<organism evidence="2 3">
    <name type="scientific">Methylobacterium symbioticum</name>
    <dbReference type="NCBI Taxonomy" id="2584084"/>
    <lineage>
        <taxon>Bacteria</taxon>
        <taxon>Pseudomonadati</taxon>
        <taxon>Pseudomonadota</taxon>
        <taxon>Alphaproteobacteria</taxon>
        <taxon>Hyphomicrobiales</taxon>
        <taxon>Methylobacteriaceae</taxon>
        <taxon>Methylobacterium</taxon>
    </lineage>
</organism>
<gene>
    <name evidence="2" type="ORF">MET9862_00180</name>
</gene>
<dbReference type="Gene3D" id="1.20.1250.20">
    <property type="entry name" value="MFS general substrate transporter like domains"/>
    <property type="match status" value="1"/>
</dbReference>
<proteinExistence type="predicted"/>
<dbReference type="SUPFAM" id="SSF103473">
    <property type="entry name" value="MFS general substrate transporter"/>
    <property type="match status" value="1"/>
</dbReference>
<dbReference type="InterPro" id="IPR036259">
    <property type="entry name" value="MFS_trans_sf"/>
</dbReference>
<dbReference type="RefSeq" id="WP_142581227.1">
    <property type="nucleotide sequence ID" value="NZ_CABFPH010000002.1"/>
</dbReference>
<evidence type="ECO:0000313" key="2">
    <source>
        <dbReference type="EMBL" id="VUD69625.1"/>
    </source>
</evidence>
<dbReference type="AlphaFoldDB" id="A0A509E7S5"/>
<keyword evidence="3" id="KW-1185">Reference proteome</keyword>
<evidence type="ECO:0000256" key="1">
    <source>
        <dbReference type="SAM" id="Phobius"/>
    </source>
</evidence>
<accession>A0A509E7S5</accession>
<keyword evidence="1" id="KW-1133">Transmembrane helix</keyword>
<keyword evidence="1" id="KW-0472">Membrane</keyword>
<protein>
    <recommendedName>
        <fullName evidence="4">Major facilitator superfamily (MFS) profile domain-containing protein</fullName>
    </recommendedName>
</protein>
<keyword evidence="1" id="KW-0812">Transmembrane</keyword>
<evidence type="ECO:0000313" key="3">
    <source>
        <dbReference type="Proteomes" id="UP000410984"/>
    </source>
</evidence>
<name>A0A509E7S5_9HYPH</name>
<reference evidence="2 3" key="1">
    <citation type="submission" date="2019-06" db="EMBL/GenBank/DDBJ databases">
        <authorList>
            <person name="Rodrigo-Torres L."/>
            <person name="Arahal R. D."/>
            <person name="Lucena T."/>
        </authorList>
    </citation>
    <scope>NUCLEOTIDE SEQUENCE [LARGE SCALE GENOMIC DNA]</scope>
    <source>
        <strain evidence="2 3">SB0023/3</strain>
    </source>
</reference>
<sequence length="89" mass="9013">MLALPRYGAILSIYATVLLPTRLRASVLTSAWAAGRIASAAAPCLLLRALASYGPHGMFAVLTAVLVASGVLLVGGPQGLSGKPVARTL</sequence>
<feature type="transmembrane region" description="Helical" evidence="1">
    <location>
        <begin position="56"/>
        <end position="74"/>
    </location>
</feature>
<dbReference type="Proteomes" id="UP000410984">
    <property type="component" value="Unassembled WGS sequence"/>
</dbReference>